<dbReference type="EMBL" id="AFYH01191525">
    <property type="status" value="NOT_ANNOTATED_CDS"/>
    <property type="molecule type" value="Genomic_DNA"/>
</dbReference>
<dbReference type="SMART" id="SM00174">
    <property type="entry name" value="RHO"/>
    <property type="match status" value="1"/>
</dbReference>
<evidence type="ECO:0000256" key="8">
    <source>
        <dbReference type="SAM" id="Coils"/>
    </source>
</evidence>
<dbReference type="GO" id="GO:0005737">
    <property type="term" value="C:cytoplasm"/>
    <property type="evidence" value="ECO:0007669"/>
    <property type="project" value="UniProtKB-SubCell"/>
</dbReference>
<dbReference type="Pfam" id="PF00071">
    <property type="entry name" value="Ras"/>
    <property type="match status" value="1"/>
</dbReference>
<dbReference type="CDD" id="cd00051">
    <property type="entry name" value="EFh"/>
    <property type="match status" value="1"/>
</dbReference>
<dbReference type="SUPFAM" id="SSF47473">
    <property type="entry name" value="EF-hand"/>
    <property type="match status" value="1"/>
</dbReference>
<dbReference type="GO" id="GO:0003924">
    <property type="term" value="F:GTPase activity"/>
    <property type="evidence" value="ECO:0007669"/>
    <property type="project" value="InterPro"/>
</dbReference>
<dbReference type="Ensembl" id="ENSLACT00000008872.1">
    <property type="protein sequence ID" value="ENSLACP00000008803.1"/>
    <property type="gene ID" value="ENSLACG00000007778.1"/>
</dbReference>
<dbReference type="InterPro" id="IPR018247">
    <property type="entry name" value="EF_Hand_1_Ca_BS"/>
</dbReference>
<dbReference type="CDD" id="cd00154">
    <property type="entry name" value="Rab"/>
    <property type="match status" value="1"/>
</dbReference>
<dbReference type="PROSITE" id="PS51421">
    <property type="entry name" value="RAS"/>
    <property type="match status" value="1"/>
</dbReference>
<dbReference type="GeneTree" id="ENSGT00440000033504"/>
<dbReference type="GO" id="GO:0005525">
    <property type="term" value="F:GTP binding"/>
    <property type="evidence" value="ECO:0007669"/>
    <property type="project" value="UniProtKB-KW"/>
</dbReference>
<keyword evidence="3" id="KW-0479">Metal-binding</keyword>
<protein>
    <recommendedName>
        <fullName evidence="9">EF-hand domain-containing protein</fullName>
    </recommendedName>
</protein>
<dbReference type="STRING" id="7897.ENSLACP00000008803"/>
<reference evidence="10" key="3">
    <citation type="submission" date="2025-09" db="UniProtKB">
        <authorList>
            <consortium name="Ensembl"/>
        </authorList>
    </citation>
    <scope>IDENTIFICATION</scope>
</reference>
<dbReference type="EMBL" id="AFYH01191523">
    <property type="status" value="NOT_ANNOTATED_CDS"/>
    <property type="molecule type" value="Genomic_DNA"/>
</dbReference>
<dbReference type="SMART" id="SM00054">
    <property type="entry name" value="EFh"/>
    <property type="match status" value="2"/>
</dbReference>
<dbReference type="EMBL" id="AFYH01191527">
    <property type="status" value="NOT_ANNOTATED_CDS"/>
    <property type="molecule type" value="Genomic_DNA"/>
</dbReference>
<dbReference type="EMBL" id="AFYH01191529">
    <property type="status" value="NOT_ANNOTATED_CDS"/>
    <property type="molecule type" value="Genomic_DNA"/>
</dbReference>
<feature type="coiled-coil region" evidence="8">
    <location>
        <begin position="209"/>
        <end position="347"/>
    </location>
</feature>
<dbReference type="GO" id="GO:0005509">
    <property type="term" value="F:calcium ion binding"/>
    <property type="evidence" value="ECO:0007669"/>
    <property type="project" value="InterPro"/>
</dbReference>
<evidence type="ECO:0000313" key="11">
    <source>
        <dbReference type="Proteomes" id="UP000008672"/>
    </source>
</evidence>
<keyword evidence="4" id="KW-0547">Nucleotide-binding</keyword>
<dbReference type="InterPro" id="IPR005225">
    <property type="entry name" value="Small_GTP-bd"/>
</dbReference>
<dbReference type="NCBIfam" id="TIGR00231">
    <property type="entry name" value="small_GTP"/>
    <property type="match status" value="1"/>
</dbReference>
<dbReference type="EMBL" id="AFYH01191528">
    <property type="status" value="NOT_ANNOTATED_CDS"/>
    <property type="molecule type" value="Genomic_DNA"/>
</dbReference>
<dbReference type="SUPFAM" id="SSF52540">
    <property type="entry name" value="P-loop containing nucleoside triphosphate hydrolases"/>
    <property type="match status" value="1"/>
</dbReference>
<dbReference type="PROSITE" id="PS51419">
    <property type="entry name" value="RAB"/>
    <property type="match status" value="1"/>
</dbReference>
<dbReference type="FunCoup" id="H3AGN2">
    <property type="interactions" value="144"/>
</dbReference>
<organism evidence="10 11">
    <name type="scientific">Latimeria chalumnae</name>
    <name type="common">Coelacanth</name>
    <dbReference type="NCBI Taxonomy" id="7897"/>
    <lineage>
        <taxon>Eukaryota</taxon>
        <taxon>Metazoa</taxon>
        <taxon>Chordata</taxon>
        <taxon>Craniata</taxon>
        <taxon>Vertebrata</taxon>
        <taxon>Euteleostomi</taxon>
        <taxon>Coelacanthiformes</taxon>
        <taxon>Coelacanthidae</taxon>
        <taxon>Latimeria</taxon>
    </lineage>
</organism>
<keyword evidence="2" id="KW-0963">Cytoplasm</keyword>
<dbReference type="OMA" id="RKNCKYF"/>
<evidence type="ECO:0000256" key="1">
    <source>
        <dbReference type="ARBA" id="ARBA00004496"/>
    </source>
</evidence>
<evidence type="ECO:0000256" key="6">
    <source>
        <dbReference type="ARBA" id="ARBA00023054"/>
    </source>
</evidence>
<dbReference type="InterPro" id="IPR011992">
    <property type="entry name" value="EF-hand-dom_pair"/>
</dbReference>
<accession>H3AGN2</accession>
<dbReference type="PROSITE" id="PS00018">
    <property type="entry name" value="EF_HAND_1"/>
    <property type="match status" value="1"/>
</dbReference>
<dbReference type="InterPro" id="IPR002048">
    <property type="entry name" value="EF_hand_dom"/>
</dbReference>
<evidence type="ECO:0000256" key="2">
    <source>
        <dbReference type="ARBA" id="ARBA00022490"/>
    </source>
</evidence>
<reference evidence="11" key="1">
    <citation type="submission" date="2011-08" db="EMBL/GenBank/DDBJ databases">
        <title>The draft genome of Latimeria chalumnae.</title>
        <authorList>
            <person name="Di Palma F."/>
            <person name="Alfoldi J."/>
            <person name="Johnson J."/>
            <person name="Berlin A."/>
            <person name="Gnerre S."/>
            <person name="Jaffe D."/>
            <person name="MacCallum I."/>
            <person name="Young S."/>
            <person name="Walker B.J."/>
            <person name="Lander E."/>
            <person name="Lindblad-Toh K."/>
        </authorList>
    </citation>
    <scope>NUCLEOTIDE SEQUENCE [LARGE SCALE GENOMIC DNA]</scope>
    <source>
        <strain evidence="11">Wild caught</strain>
    </source>
</reference>
<feature type="domain" description="EF-hand" evidence="9">
    <location>
        <begin position="34"/>
        <end position="69"/>
    </location>
</feature>
<comment type="subcellular location">
    <subcellularLocation>
        <location evidence="1">Cytoplasm</location>
    </subcellularLocation>
</comment>
<dbReference type="eggNOG" id="KOG0078">
    <property type="taxonomic scope" value="Eukaryota"/>
</dbReference>
<dbReference type="PANTHER" id="PTHR47977">
    <property type="entry name" value="RAS-RELATED PROTEIN RAB"/>
    <property type="match status" value="1"/>
</dbReference>
<dbReference type="SMART" id="SM00176">
    <property type="entry name" value="RAN"/>
    <property type="match status" value="1"/>
</dbReference>
<dbReference type="SMART" id="SM00175">
    <property type="entry name" value="RAB"/>
    <property type="match status" value="1"/>
</dbReference>
<dbReference type="Proteomes" id="UP000008672">
    <property type="component" value="Unassembled WGS sequence"/>
</dbReference>
<reference evidence="10" key="2">
    <citation type="submission" date="2025-08" db="UniProtKB">
        <authorList>
            <consortium name="Ensembl"/>
        </authorList>
    </citation>
    <scope>IDENTIFICATION</scope>
</reference>
<dbReference type="PROSITE" id="PS50222">
    <property type="entry name" value="EF_HAND_2"/>
    <property type="match status" value="1"/>
</dbReference>
<evidence type="ECO:0000256" key="4">
    <source>
        <dbReference type="ARBA" id="ARBA00022741"/>
    </source>
</evidence>
<dbReference type="EMBL" id="AFYH01191526">
    <property type="status" value="NOT_ANNOTATED_CDS"/>
    <property type="molecule type" value="Genomic_DNA"/>
</dbReference>
<dbReference type="Pfam" id="PF13499">
    <property type="entry name" value="EF-hand_7"/>
    <property type="match status" value="1"/>
</dbReference>
<dbReference type="FunFam" id="3.40.50.300:FF:001348">
    <property type="entry name" value="Ras and EF-hand domain-containing protein"/>
    <property type="match status" value="1"/>
</dbReference>
<dbReference type="InterPro" id="IPR001806">
    <property type="entry name" value="Small_GTPase"/>
</dbReference>
<dbReference type="PRINTS" id="PR00449">
    <property type="entry name" value="RASTRNSFRMNG"/>
</dbReference>
<dbReference type="SMART" id="SM00173">
    <property type="entry name" value="RAS"/>
    <property type="match status" value="1"/>
</dbReference>
<evidence type="ECO:0000259" key="9">
    <source>
        <dbReference type="PROSITE" id="PS50222"/>
    </source>
</evidence>
<dbReference type="EMBL" id="AFYH01191524">
    <property type="status" value="NOT_ANNOTATED_CDS"/>
    <property type="molecule type" value="Genomic_DNA"/>
</dbReference>
<evidence type="ECO:0000256" key="7">
    <source>
        <dbReference type="ARBA" id="ARBA00023134"/>
    </source>
</evidence>
<dbReference type="Gene3D" id="3.40.50.300">
    <property type="entry name" value="P-loop containing nucleotide triphosphate hydrolases"/>
    <property type="match status" value="1"/>
</dbReference>
<proteinExistence type="predicted"/>
<dbReference type="InterPro" id="IPR050227">
    <property type="entry name" value="Rab"/>
</dbReference>
<dbReference type="InterPro" id="IPR027417">
    <property type="entry name" value="P-loop_NTPase"/>
</dbReference>
<evidence type="ECO:0000313" key="10">
    <source>
        <dbReference type="Ensembl" id="ENSLACP00000008803.1"/>
    </source>
</evidence>
<evidence type="ECO:0000256" key="3">
    <source>
        <dbReference type="ARBA" id="ARBA00022723"/>
    </source>
</evidence>
<keyword evidence="7" id="KW-0342">GTP-binding</keyword>
<keyword evidence="5" id="KW-0106">Calcium</keyword>
<keyword evidence="6 8" id="KW-0175">Coiled coil</keyword>
<name>H3AGN2_LATCH</name>
<sequence>MLERAREMFQLCDKEEKGFITKRDMQRLQNELPLTPEQLEAVFDSLDQDNNGYLTPVEFSMGLEDFFFTHHTPVHDWSLPDVGLLQYNTVWASSWSGELDIGDDGEEKHFCLMMEQLGAAEIFEEYTPLNKPHGPLEVHEPHIQNHCSNFLVNLCCYIHSAHLEQITITLYLKNSCRRETDHDKEVRCLYEEMEHQIKTEKARLLCQDSLKQNDRNQQLQSELRNKEQELEAILSRQKWLESRLQGLNCEQAETRVQNEQLRHLNENLQQQLEQSRGELQRAQHHLQLLQEEAQWEQQKKSRDVVKVSRNMQREKESLLRQLELLRNREMNKKLRDERDAYEAWKLKTTVPSSPVWVFPSGSKLGEYFDLRGIENTEMEEKKDIVGLTDCKQLLWLQTCLFTVTTFRKGCPGLGGPLWFGTQSILTHSQNQCAVFWKSVIQYPAPHCGEFLMFTQKGLAQLISLVVPQRKVRLNPNARPVKEICFSFQDLKPIHSSVDRLFKVVFVGNSGVGKTSFIRRFCNDKFLKAVSTTVGMDYQVRNLQVDETRVALQLWDTAGQERFQSITKQYFRKADGVLVMYDVTVESSFTAVRNWMESIQSDVDKEAVIFLLGNKVDTMEMKTQVLKAEGEKLAQGYNAVFYECSALSDYNVTDSMIHLARLLTEQEDKRIQKAIKLGQDSKKKGCCN</sequence>
<dbReference type="HOGENOM" id="CLU_023178_0_0_1"/>
<dbReference type="AlphaFoldDB" id="H3AGN2"/>
<dbReference type="InParanoid" id="H3AGN2"/>
<keyword evidence="11" id="KW-1185">Reference proteome</keyword>
<dbReference type="Gene3D" id="1.10.238.10">
    <property type="entry name" value="EF-hand"/>
    <property type="match status" value="1"/>
</dbReference>
<evidence type="ECO:0000256" key="5">
    <source>
        <dbReference type="ARBA" id="ARBA00022837"/>
    </source>
</evidence>